<dbReference type="CDD" id="cd01347">
    <property type="entry name" value="ligand_gated_channel"/>
    <property type="match status" value="1"/>
</dbReference>
<evidence type="ECO:0000256" key="7">
    <source>
        <dbReference type="ARBA" id="ARBA00023077"/>
    </source>
</evidence>
<organism evidence="15 16">
    <name type="scientific">Bradyrhizobium niftali</name>
    <dbReference type="NCBI Taxonomy" id="2560055"/>
    <lineage>
        <taxon>Bacteria</taxon>
        <taxon>Pseudomonadati</taxon>
        <taxon>Pseudomonadota</taxon>
        <taxon>Alphaproteobacteria</taxon>
        <taxon>Hyphomicrobiales</taxon>
        <taxon>Nitrobacteraceae</taxon>
        <taxon>Bradyrhizobium</taxon>
    </lineage>
</organism>
<name>A0A4Y9LR43_9BRAD</name>
<comment type="caution">
    <text evidence="15">The sequence shown here is derived from an EMBL/GenBank/DDBJ whole genome shotgun (WGS) entry which is preliminary data.</text>
</comment>
<evidence type="ECO:0000259" key="13">
    <source>
        <dbReference type="Pfam" id="PF00593"/>
    </source>
</evidence>
<feature type="region of interest" description="Disordered" evidence="12">
    <location>
        <begin position="69"/>
        <end position="113"/>
    </location>
</feature>
<protein>
    <submittedName>
        <fullName evidence="15">TonB-dependent receptor</fullName>
    </submittedName>
</protein>
<keyword evidence="7 11" id="KW-0798">TonB box</keyword>
<comment type="subcellular location">
    <subcellularLocation>
        <location evidence="1 10">Cell outer membrane</location>
        <topology evidence="1 10">Multi-pass membrane protein</topology>
    </subcellularLocation>
</comment>
<dbReference type="Pfam" id="PF00593">
    <property type="entry name" value="TonB_dep_Rec_b-barrel"/>
    <property type="match status" value="1"/>
</dbReference>
<keyword evidence="3 10" id="KW-1134">Transmembrane beta strand</keyword>
<dbReference type="PANTHER" id="PTHR30069:SF53">
    <property type="entry name" value="COLICIN I RECEPTOR-RELATED"/>
    <property type="match status" value="1"/>
</dbReference>
<keyword evidence="6" id="KW-0406">Ion transport</keyword>
<dbReference type="InterPro" id="IPR012910">
    <property type="entry name" value="Plug_dom"/>
</dbReference>
<evidence type="ECO:0000256" key="6">
    <source>
        <dbReference type="ARBA" id="ARBA00023065"/>
    </source>
</evidence>
<keyword evidence="5" id="KW-0732">Signal</keyword>
<dbReference type="AlphaFoldDB" id="A0A4Y9LR43"/>
<evidence type="ECO:0000256" key="1">
    <source>
        <dbReference type="ARBA" id="ARBA00004571"/>
    </source>
</evidence>
<evidence type="ECO:0000313" key="15">
    <source>
        <dbReference type="EMBL" id="TFV45811.1"/>
    </source>
</evidence>
<keyword evidence="8 10" id="KW-0472">Membrane</keyword>
<dbReference type="Pfam" id="PF07715">
    <property type="entry name" value="Plug"/>
    <property type="match status" value="1"/>
</dbReference>
<dbReference type="GO" id="GO:0044718">
    <property type="term" value="P:siderophore transmembrane transport"/>
    <property type="evidence" value="ECO:0007669"/>
    <property type="project" value="TreeGrafter"/>
</dbReference>
<evidence type="ECO:0000256" key="9">
    <source>
        <dbReference type="ARBA" id="ARBA00023237"/>
    </source>
</evidence>
<dbReference type="EMBL" id="SPQT01000013">
    <property type="protein sequence ID" value="TFV45811.1"/>
    <property type="molecule type" value="Genomic_DNA"/>
</dbReference>
<evidence type="ECO:0000256" key="11">
    <source>
        <dbReference type="RuleBase" id="RU003357"/>
    </source>
</evidence>
<sequence length="844" mass="92420">MSPRFVRWRLMLSNSREESRRQECLMLRRHARRGVSVVAVQAALLASSSGAFAQNSSAVLPPVTVDAPAAVQPKPRKPAVSTAAARSRSAKPASERAAPTVTGEQGAGGARASLEPPVAVARYQLPQRSFSITAKEVDETINLKDPEDAVKYMPSLLVRKRNDGDNQAVLATRSWGVNSSARTLIYYDDLLISALIGNNNTNSSPRWNLISPEAIGRIDYLNGPFAAAYPGNSIGGVLLISSKMPDKPFAVAKETVSVMPWNQYGTKDTYVTSQTSAAAGNRDGRLSWLVSANYLDSFQQPLTYTTSSTIPAGTTGTFPALNKQGVPANVVGTGILAHSQQTSGNIRLAYDVTAQVQATYSFGIWNNHQVSDPQTYLRSAATGLPTFNNITTFANAKYIWDQTHVSNAVAIKSDTKGTFDFDLSASSYNYLEDAQLNPYTVTPTGVGFSQNGKIQRMDGTNWQNADAKGIWRPLGYGGAHEISFGIHGDRYRLENPTYGSAVWYQAATGTGQLYANSQGETRTGALWLQDAWKIQPNLKLTLGGRLETWQSLDGQNVVTLASGAGVITSSFTKNQPGLASTNFSPKASLSYDPNKDWNITVNFGEAYRYPTVLELYQNVTVGNTITVANPFLKPEQDFTGELNIERHWNDGRVRLTVFRERTNNAIIAQTNMINATQSATTFSNVDAIRLQGVELSADKDNVLINGLQLFGSVTYVDSRILADAGWAGFDPLTNLATTVVGKRVPYVPDWRAKLGVTYRPNENWAYTVAARYSGKQYSTLDNTDRVSHVYGAFDNFFVVDLKMHYNATKNLAFDFGIDNLFNEQYFLFHPFPGRTFVLAGKYTF</sequence>
<dbReference type="GO" id="GO:0015344">
    <property type="term" value="F:siderophore uptake transmembrane transporter activity"/>
    <property type="evidence" value="ECO:0007669"/>
    <property type="project" value="TreeGrafter"/>
</dbReference>
<dbReference type="OrthoDB" id="9764669at2"/>
<proteinExistence type="inferred from homology"/>
<dbReference type="PANTHER" id="PTHR30069">
    <property type="entry name" value="TONB-DEPENDENT OUTER MEMBRANE RECEPTOR"/>
    <property type="match status" value="1"/>
</dbReference>
<evidence type="ECO:0000256" key="8">
    <source>
        <dbReference type="ARBA" id="ARBA00023136"/>
    </source>
</evidence>
<evidence type="ECO:0000256" key="4">
    <source>
        <dbReference type="ARBA" id="ARBA00022692"/>
    </source>
</evidence>
<dbReference type="InterPro" id="IPR000531">
    <property type="entry name" value="Beta-barrel_TonB"/>
</dbReference>
<dbReference type="Proteomes" id="UP000297966">
    <property type="component" value="Unassembled WGS sequence"/>
</dbReference>
<feature type="compositionally biased region" description="Low complexity" evidence="12">
    <location>
        <begin position="78"/>
        <end position="99"/>
    </location>
</feature>
<dbReference type="Gene3D" id="2.40.170.20">
    <property type="entry name" value="TonB-dependent receptor, beta-barrel domain"/>
    <property type="match status" value="1"/>
</dbReference>
<dbReference type="InterPro" id="IPR036942">
    <property type="entry name" value="Beta-barrel_TonB_sf"/>
</dbReference>
<feature type="domain" description="TonB-dependent receptor-like beta-barrel" evidence="13">
    <location>
        <begin position="358"/>
        <end position="820"/>
    </location>
</feature>
<evidence type="ECO:0000256" key="3">
    <source>
        <dbReference type="ARBA" id="ARBA00022452"/>
    </source>
</evidence>
<dbReference type="Gene3D" id="2.170.130.10">
    <property type="entry name" value="TonB-dependent receptor, plug domain"/>
    <property type="match status" value="1"/>
</dbReference>
<keyword evidence="4 10" id="KW-0812">Transmembrane</keyword>
<accession>A0A4Y9LR43</accession>
<dbReference type="GO" id="GO:0009279">
    <property type="term" value="C:cell outer membrane"/>
    <property type="evidence" value="ECO:0007669"/>
    <property type="project" value="UniProtKB-SubCell"/>
</dbReference>
<comment type="similarity">
    <text evidence="10 11">Belongs to the TonB-dependent receptor family.</text>
</comment>
<keyword evidence="16" id="KW-1185">Reference proteome</keyword>
<keyword evidence="15" id="KW-0675">Receptor</keyword>
<dbReference type="InterPro" id="IPR037066">
    <property type="entry name" value="Plug_dom_sf"/>
</dbReference>
<dbReference type="SUPFAM" id="SSF56935">
    <property type="entry name" value="Porins"/>
    <property type="match status" value="1"/>
</dbReference>
<evidence type="ECO:0000256" key="10">
    <source>
        <dbReference type="PROSITE-ProRule" id="PRU01360"/>
    </source>
</evidence>
<evidence type="ECO:0000313" key="16">
    <source>
        <dbReference type="Proteomes" id="UP000297966"/>
    </source>
</evidence>
<evidence type="ECO:0000256" key="12">
    <source>
        <dbReference type="SAM" id="MobiDB-lite"/>
    </source>
</evidence>
<reference evidence="15 16" key="1">
    <citation type="submission" date="2019-03" db="EMBL/GenBank/DDBJ databases">
        <title>Bradyrhizobium diversity isolated from nodules of Chamaecrista fasciculata.</title>
        <authorList>
            <person name="Klepa M.S."/>
            <person name="Urquiaga M.O."/>
            <person name="Hungria M."/>
            <person name="Delamuta J.R."/>
        </authorList>
    </citation>
    <scope>NUCLEOTIDE SEQUENCE [LARGE SCALE GENOMIC DNA]</scope>
    <source>
        <strain evidence="15 16">CNPSo 3448</strain>
    </source>
</reference>
<evidence type="ECO:0000256" key="5">
    <source>
        <dbReference type="ARBA" id="ARBA00022729"/>
    </source>
</evidence>
<keyword evidence="9 10" id="KW-0998">Cell outer membrane</keyword>
<gene>
    <name evidence="15" type="ORF">E4K65_22240</name>
</gene>
<dbReference type="InterPro" id="IPR039426">
    <property type="entry name" value="TonB-dep_rcpt-like"/>
</dbReference>
<dbReference type="PROSITE" id="PS52016">
    <property type="entry name" value="TONB_DEPENDENT_REC_3"/>
    <property type="match status" value="1"/>
</dbReference>
<evidence type="ECO:0000256" key="2">
    <source>
        <dbReference type="ARBA" id="ARBA00022448"/>
    </source>
</evidence>
<feature type="domain" description="TonB-dependent receptor plug" evidence="14">
    <location>
        <begin position="124"/>
        <end position="237"/>
    </location>
</feature>
<evidence type="ECO:0000259" key="14">
    <source>
        <dbReference type="Pfam" id="PF07715"/>
    </source>
</evidence>
<keyword evidence="2 10" id="KW-0813">Transport</keyword>